<gene>
    <name evidence="9" type="ORF">BalcAV0662</name>
</gene>
<dbReference type="Pfam" id="PF08352">
    <property type="entry name" value="oligo_HPY"/>
    <property type="match status" value="1"/>
</dbReference>
<dbReference type="GO" id="GO:0016887">
    <property type="term" value="F:ATP hydrolysis activity"/>
    <property type="evidence" value="ECO:0007669"/>
    <property type="project" value="InterPro"/>
</dbReference>
<dbReference type="Pfam" id="PF00005">
    <property type="entry name" value="ABC_tran"/>
    <property type="match status" value="1"/>
</dbReference>
<keyword evidence="3" id="KW-0813">Transport</keyword>
<sequence>MGLLPKMGQVSEGEILFDGQSLTEKTKTEMSKIRGNDISMIFQEPMTSLNPVHRVGKQIAEAIKLHQKVSKKEALNKAVEMLRLVGIPSPEERVYSYPHELSGGMRQRIMIAMALSCNPKLLIADEPTTALDVTIQAQILELMNSLKQEFNMSIIMITHDLGVVNEVADKVIVMYAGKVVEYSSVKSLFKEPLHPYTKGLIESIPKLDVEQKELPIIEGSVPNPNEMPKGCRFATRCPNAVKDCFSKLPPLISVNDNQEVSCWMYTENWNHMSGERWRDEEYREVAATR</sequence>
<keyword evidence="7" id="KW-0472">Membrane</keyword>
<evidence type="ECO:0000256" key="4">
    <source>
        <dbReference type="ARBA" id="ARBA00022475"/>
    </source>
</evidence>
<accession>K4MI74</accession>
<dbReference type="EMBL" id="JX399243">
    <property type="protein sequence ID" value="AFV25666.1"/>
    <property type="molecule type" value="Genomic_DNA"/>
</dbReference>
<dbReference type="AlphaFoldDB" id="K4MI74"/>
<dbReference type="PROSITE" id="PS50893">
    <property type="entry name" value="ABC_TRANSPORTER_2"/>
    <property type="match status" value="1"/>
</dbReference>
<dbReference type="SUPFAM" id="SSF52540">
    <property type="entry name" value="P-loop containing nucleoside triphosphate hydrolases"/>
    <property type="match status" value="1"/>
</dbReference>
<dbReference type="GO" id="GO:0005524">
    <property type="term" value="F:ATP binding"/>
    <property type="evidence" value="ECO:0007669"/>
    <property type="project" value="UniProtKB-KW"/>
</dbReference>
<keyword evidence="5" id="KW-0547">Nucleotide-binding</keyword>
<dbReference type="PROSITE" id="PS00211">
    <property type="entry name" value="ABC_TRANSPORTER_1"/>
    <property type="match status" value="1"/>
</dbReference>
<keyword evidence="4" id="KW-1003">Cell membrane</keyword>
<dbReference type="InterPro" id="IPR050388">
    <property type="entry name" value="ABC_Ni/Peptide_Import"/>
</dbReference>
<proteinExistence type="inferred from homology"/>
<organism evidence="9">
    <name type="scientific">Alkalihalobacillus alcalophilus ATCC 27647 = CGMCC 1.3604</name>
    <dbReference type="NCBI Taxonomy" id="1218173"/>
    <lineage>
        <taxon>Bacteria</taxon>
        <taxon>Bacillati</taxon>
        <taxon>Bacillota</taxon>
        <taxon>Bacilli</taxon>
        <taxon>Bacillales</taxon>
        <taxon>Bacillaceae</taxon>
        <taxon>Alkalihalobacillus</taxon>
    </lineage>
</organism>
<evidence type="ECO:0000259" key="8">
    <source>
        <dbReference type="PROSITE" id="PS50893"/>
    </source>
</evidence>
<dbReference type="GO" id="GO:0016020">
    <property type="term" value="C:membrane"/>
    <property type="evidence" value="ECO:0007669"/>
    <property type="project" value="UniProtKB-SubCell"/>
</dbReference>
<dbReference type="CDD" id="cd03257">
    <property type="entry name" value="ABC_NikE_OppD_transporters"/>
    <property type="match status" value="1"/>
</dbReference>
<dbReference type="FunFam" id="3.40.50.300:FF:000016">
    <property type="entry name" value="Oligopeptide ABC transporter ATP-binding component"/>
    <property type="match status" value="1"/>
</dbReference>
<evidence type="ECO:0000313" key="9">
    <source>
        <dbReference type="EMBL" id="AFV25666.1"/>
    </source>
</evidence>
<dbReference type="GO" id="GO:0015833">
    <property type="term" value="P:peptide transport"/>
    <property type="evidence" value="ECO:0007669"/>
    <property type="project" value="InterPro"/>
</dbReference>
<dbReference type="InterPro" id="IPR013563">
    <property type="entry name" value="Oligopep_ABC_C"/>
</dbReference>
<evidence type="ECO:0000256" key="2">
    <source>
        <dbReference type="ARBA" id="ARBA00005417"/>
    </source>
</evidence>
<comment type="subcellular location">
    <subcellularLocation>
        <location evidence="1">Membrane</location>
    </subcellularLocation>
</comment>
<protein>
    <submittedName>
        <fullName evidence="9">Dipeptide/oligopeptide transporter</fullName>
    </submittedName>
</protein>
<evidence type="ECO:0000256" key="7">
    <source>
        <dbReference type="ARBA" id="ARBA00023136"/>
    </source>
</evidence>
<dbReference type="NCBIfam" id="TIGR01727">
    <property type="entry name" value="oligo_HPY"/>
    <property type="match status" value="1"/>
</dbReference>
<dbReference type="PANTHER" id="PTHR43297">
    <property type="entry name" value="OLIGOPEPTIDE TRANSPORT ATP-BINDING PROTEIN APPD"/>
    <property type="match status" value="1"/>
</dbReference>
<name>K4MI74_ALKAL</name>
<dbReference type="InterPro" id="IPR003439">
    <property type="entry name" value="ABC_transporter-like_ATP-bd"/>
</dbReference>
<evidence type="ECO:0000256" key="5">
    <source>
        <dbReference type="ARBA" id="ARBA00022741"/>
    </source>
</evidence>
<dbReference type="Gene3D" id="3.40.50.300">
    <property type="entry name" value="P-loop containing nucleotide triphosphate hydrolases"/>
    <property type="match status" value="1"/>
</dbReference>
<dbReference type="PANTHER" id="PTHR43297:SF2">
    <property type="entry name" value="DIPEPTIDE TRANSPORT ATP-BINDING PROTEIN DPPD"/>
    <property type="match status" value="1"/>
</dbReference>
<feature type="domain" description="ABC transporter" evidence="8">
    <location>
        <begin position="1"/>
        <end position="201"/>
    </location>
</feature>
<keyword evidence="6" id="KW-0067">ATP-binding</keyword>
<evidence type="ECO:0000256" key="3">
    <source>
        <dbReference type="ARBA" id="ARBA00022448"/>
    </source>
</evidence>
<comment type="similarity">
    <text evidence="2">Belongs to the ABC transporter superfamily.</text>
</comment>
<reference evidence="9" key="1">
    <citation type="submission" date="2012-07" db="EMBL/GenBank/DDBJ databases">
        <title>A Draft Genome for Bacillus alcalophilus strain ATCC 27647.</title>
        <authorList>
            <person name="Attie O."/>
            <person name="Jayaprakash A."/>
            <person name="Sachidanandam R."/>
            <person name="Shah H."/>
            <person name="Paulsen I."/>
            <person name="Morino M."/>
            <person name="Ito M."/>
            <person name="Krulwich T."/>
        </authorList>
    </citation>
    <scope>NUCLEOTIDE SEQUENCE</scope>
    <source>
        <strain evidence="9">ATCC 27647</strain>
    </source>
</reference>
<evidence type="ECO:0000256" key="1">
    <source>
        <dbReference type="ARBA" id="ARBA00004370"/>
    </source>
</evidence>
<dbReference type="InterPro" id="IPR027417">
    <property type="entry name" value="P-loop_NTPase"/>
</dbReference>
<dbReference type="InterPro" id="IPR017871">
    <property type="entry name" value="ABC_transporter-like_CS"/>
</dbReference>
<evidence type="ECO:0000256" key="6">
    <source>
        <dbReference type="ARBA" id="ARBA00022840"/>
    </source>
</evidence>